<protein>
    <submittedName>
        <fullName evidence="9">Putative aquaglyceroporin like protein</fullName>
    </submittedName>
</protein>
<evidence type="ECO:0000256" key="5">
    <source>
        <dbReference type="ARBA" id="ARBA00022989"/>
    </source>
</evidence>
<evidence type="ECO:0000256" key="7">
    <source>
        <dbReference type="SAM" id="MobiDB-lite"/>
    </source>
</evidence>
<evidence type="ECO:0000313" key="10">
    <source>
        <dbReference type="Proteomes" id="UP000053317"/>
    </source>
</evidence>
<feature type="region of interest" description="Disordered" evidence="7">
    <location>
        <begin position="223"/>
        <end position="247"/>
    </location>
</feature>
<feature type="transmembrane region" description="Helical" evidence="8">
    <location>
        <begin position="467"/>
        <end position="491"/>
    </location>
</feature>
<dbReference type="Gene3D" id="1.20.1080.10">
    <property type="entry name" value="Glycerol uptake facilitator protein"/>
    <property type="match status" value="1"/>
</dbReference>
<dbReference type="OrthoDB" id="3222at2759"/>
<dbReference type="GO" id="GO:0015254">
    <property type="term" value="F:glycerol channel activity"/>
    <property type="evidence" value="ECO:0007669"/>
    <property type="project" value="TreeGrafter"/>
</dbReference>
<dbReference type="PANTHER" id="PTHR43829:SF24">
    <property type="entry name" value="MIP AQUAPORIN (EUROFUNG)"/>
    <property type="match status" value="1"/>
</dbReference>
<dbReference type="Pfam" id="PF00230">
    <property type="entry name" value="MIP"/>
    <property type="match status" value="1"/>
</dbReference>
<reference evidence="9 10" key="2">
    <citation type="submission" date="2015-05" db="EMBL/GenBank/DDBJ databases">
        <authorList>
            <person name="Morales-Cruz A."/>
            <person name="Amrine K.C."/>
            <person name="Cantu D."/>
        </authorList>
    </citation>
    <scope>NUCLEOTIDE SEQUENCE [LARGE SCALE GENOMIC DNA]</scope>
    <source>
        <strain evidence="9">UCRPC4</strain>
    </source>
</reference>
<evidence type="ECO:0000256" key="1">
    <source>
        <dbReference type="ARBA" id="ARBA00004141"/>
    </source>
</evidence>
<accession>A0A0G2H606</accession>
<dbReference type="EMBL" id="LCWF01000063">
    <property type="protein sequence ID" value="KKY24140.1"/>
    <property type="molecule type" value="Genomic_DNA"/>
</dbReference>
<dbReference type="InterPro" id="IPR023271">
    <property type="entry name" value="Aquaporin-like"/>
</dbReference>
<reference evidence="9 10" key="1">
    <citation type="submission" date="2015-05" db="EMBL/GenBank/DDBJ databases">
        <title>Distinctive expansion of gene families associated with plant cell wall degradation and secondary metabolism in the genomes of grapevine trunk pathogens.</title>
        <authorList>
            <person name="Lawrence D.P."/>
            <person name="Travadon R."/>
            <person name="Rolshausen P.E."/>
            <person name="Baumgartner K."/>
        </authorList>
    </citation>
    <scope>NUCLEOTIDE SEQUENCE [LARGE SCALE GENOMIC DNA]</scope>
    <source>
        <strain evidence="9">UCRPC4</strain>
    </source>
</reference>
<keyword evidence="5 8" id="KW-1133">Transmembrane helix</keyword>
<evidence type="ECO:0000256" key="3">
    <source>
        <dbReference type="ARBA" id="ARBA00022448"/>
    </source>
</evidence>
<dbReference type="InterPro" id="IPR000425">
    <property type="entry name" value="MIP"/>
</dbReference>
<keyword evidence="4 8" id="KW-0812">Transmembrane</keyword>
<dbReference type="AlphaFoldDB" id="A0A0G2H606"/>
<dbReference type="InterPro" id="IPR050363">
    <property type="entry name" value="MIP/Aquaporin"/>
</dbReference>
<dbReference type="PRINTS" id="PR00783">
    <property type="entry name" value="MINTRINSICP"/>
</dbReference>
<evidence type="ECO:0000313" key="9">
    <source>
        <dbReference type="EMBL" id="KKY24140.1"/>
    </source>
</evidence>
<gene>
    <name evidence="9" type="ORF">UCRPC4_g02606</name>
</gene>
<feature type="transmembrane region" description="Helical" evidence="8">
    <location>
        <begin position="433"/>
        <end position="455"/>
    </location>
</feature>
<feature type="compositionally biased region" description="Polar residues" evidence="7">
    <location>
        <begin position="75"/>
        <end position="87"/>
    </location>
</feature>
<organism evidence="9 10">
    <name type="scientific">Phaeomoniella chlamydospora</name>
    <name type="common">Phaeoacremonium chlamydosporum</name>
    <dbReference type="NCBI Taxonomy" id="158046"/>
    <lineage>
        <taxon>Eukaryota</taxon>
        <taxon>Fungi</taxon>
        <taxon>Dikarya</taxon>
        <taxon>Ascomycota</taxon>
        <taxon>Pezizomycotina</taxon>
        <taxon>Eurotiomycetes</taxon>
        <taxon>Chaetothyriomycetidae</taxon>
        <taxon>Phaeomoniellales</taxon>
        <taxon>Phaeomoniellaceae</taxon>
        <taxon>Phaeomoniella</taxon>
    </lineage>
</organism>
<proteinExistence type="inferred from homology"/>
<evidence type="ECO:0000256" key="2">
    <source>
        <dbReference type="ARBA" id="ARBA00006175"/>
    </source>
</evidence>
<comment type="caution">
    <text evidence="9">The sequence shown here is derived from an EMBL/GenBank/DDBJ whole genome shotgun (WGS) entry which is preliminary data.</text>
</comment>
<comment type="subcellular location">
    <subcellularLocation>
        <location evidence="1">Membrane</location>
        <topology evidence="1">Multi-pass membrane protein</topology>
    </subcellularLocation>
</comment>
<feature type="transmembrane region" description="Helical" evidence="8">
    <location>
        <begin position="312"/>
        <end position="333"/>
    </location>
</feature>
<keyword evidence="10" id="KW-1185">Reference proteome</keyword>
<evidence type="ECO:0000256" key="6">
    <source>
        <dbReference type="ARBA" id="ARBA00023136"/>
    </source>
</evidence>
<dbReference type="GO" id="GO:0015250">
    <property type="term" value="F:water channel activity"/>
    <property type="evidence" value="ECO:0007669"/>
    <property type="project" value="TreeGrafter"/>
</dbReference>
<sequence length="563" mass="61635">MLTPLLRNVNIRRAHAMTRLTSPSQANTVRPRRIVLWPPSGPAWGTARPLPRVVRPGMKRGRQQAPAAYEPPEQGPTSPIPQVTKIPSRNDGTDSEGASVDESRDNHKLDHPVEKGHVLGNRAHGHGGTPKAFNRSLSADNALKRYAGLQFAVSEIDDALKNDDFSHQLALHNAKLDPIPDERSEDETRRKTVLGSPSAYDGLSDEETTVERARSRLENMAKTATEQCDAKQPSSDLEEDPEVKKRVRDEVRPNAPNDDEQFFNTWAKYRYMWKEFLAEWLGTTVGFTIGISGTMVRTISPNVYGNVTTSSFAWGFGIMIGVYIAGGISGAHLNPCISIVLSIFRGFPWKQCGAYIIAQIIGAITAGAICYGLYHDAIIHYQGSLRPEGSGVVFYTQPKSWVSPPTAFWNEFVGTAILTGTVLALGDDSNAPAGAGMGAFIIGLLVTALVMAFSFQTGGCFNPARDIGPRLVALVAGYGTETFTAMGWWWLWGPWGATISGALFGGAVYDICIFSGGESPINYPPRRRKRVVKKWELRWIRRFGVGSTEKVKDLESQAVTAET</sequence>
<dbReference type="Proteomes" id="UP000053317">
    <property type="component" value="Unassembled WGS sequence"/>
</dbReference>
<feature type="compositionally biased region" description="Basic and acidic residues" evidence="7">
    <location>
        <begin position="101"/>
        <end position="117"/>
    </location>
</feature>
<feature type="compositionally biased region" description="Basic and acidic residues" evidence="7">
    <location>
        <begin position="176"/>
        <end position="190"/>
    </location>
</feature>
<dbReference type="SUPFAM" id="SSF81338">
    <property type="entry name" value="Aquaporin-like"/>
    <property type="match status" value="1"/>
</dbReference>
<keyword evidence="6 8" id="KW-0472">Membrane</keyword>
<keyword evidence="3" id="KW-0813">Transport</keyword>
<feature type="region of interest" description="Disordered" evidence="7">
    <location>
        <begin position="44"/>
        <end position="130"/>
    </location>
</feature>
<comment type="similarity">
    <text evidence="2">Belongs to the MIP/aquaporin (TC 1.A.8) family.</text>
</comment>
<dbReference type="CDD" id="cd00333">
    <property type="entry name" value="MIP"/>
    <property type="match status" value="1"/>
</dbReference>
<evidence type="ECO:0000256" key="4">
    <source>
        <dbReference type="ARBA" id="ARBA00022692"/>
    </source>
</evidence>
<dbReference type="GO" id="GO:0005886">
    <property type="term" value="C:plasma membrane"/>
    <property type="evidence" value="ECO:0007669"/>
    <property type="project" value="TreeGrafter"/>
</dbReference>
<evidence type="ECO:0000256" key="8">
    <source>
        <dbReference type="SAM" id="Phobius"/>
    </source>
</evidence>
<feature type="transmembrane region" description="Helical" evidence="8">
    <location>
        <begin position="497"/>
        <end position="517"/>
    </location>
</feature>
<feature type="transmembrane region" description="Helical" evidence="8">
    <location>
        <begin position="354"/>
        <end position="374"/>
    </location>
</feature>
<name>A0A0G2H606_PHACM</name>
<feature type="transmembrane region" description="Helical" evidence="8">
    <location>
        <begin position="277"/>
        <end position="300"/>
    </location>
</feature>
<feature type="region of interest" description="Disordered" evidence="7">
    <location>
        <begin position="176"/>
        <end position="208"/>
    </location>
</feature>
<dbReference type="PANTHER" id="PTHR43829">
    <property type="entry name" value="AQUAPORIN OR AQUAGLYCEROPORIN RELATED"/>
    <property type="match status" value="1"/>
</dbReference>